<keyword evidence="2" id="KW-1185">Reference proteome</keyword>
<sequence length="88" mass="10640">MNAILPKPMVNLNYEEQKKWTKICEMYTYLSRIEDIDDDHMRMVKVMCDGFVALMVEENKNKVLYSLLDLLQQHIDRDKYYNVENEEC</sequence>
<organism evidence="1 2">
    <name type="scientific">Mocis latipes granulovirus</name>
    <dbReference type="NCBI Taxonomy" id="2072024"/>
    <lineage>
        <taxon>Viruses</taxon>
        <taxon>Viruses incertae sedis</taxon>
        <taxon>Naldaviricetes</taxon>
        <taxon>Lefavirales</taxon>
        <taxon>Baculoviridae</taxon>
        <taxon>Betabaculovirus</taxon>
        <taxon>Betabaculovirus molatipedis</taxon>
    </lineage>
</organism>
<accession>A0A161CD25</accession>
<dbReference type="EMBL" id="KR011718">
    <property type="protein sequence ID" value="AKR17401.1"/>
    <property type="molecule type" value="Genomic_DNA"/>
</dbReference>
<dbReference type="Proteomes" id="UP000202962">
    <property type="component" value="Segment"/>
</dbReference>
<dbReference type="RefSeq" id="YP_009249845.1">
    <property type="nucleotide sequence ID" value="NC_029996.1"/>
</dbReference>
<dbReference type="GeneID" id="27429735"/>
<dbReference type="OrthoDB" id="25918at10239"/>
<name>A0A161CD25_9BBAC</name>
<protein>
    <submittedName>
        <fullName evidence="1">Uncharacterized protein</fullName>
    </submittedName>
</protein>
<dbReference type="KEGG" id="vg:27429735"/>
<evidence type="ECO:0000313" key="1">
    <source>
        <dbReference type="EMBL" id="AKR17401.1"/>
    </source>
</evidence>
<evidence type="ECO:0000313" key="2">
    <source>
        <dbReference type="Proteomes" id="UP000202962"/>
    </source>
</evidence>
<reference evidence="1 2" key="1">
    <citation type="submission" date="2015-03" db="EMBL/GenBank/DDBJ databases">
        <title>The complete genome sequence of Mocis sp. granulovirus.</title>
        <authorList>
            <person name="Ardisson-Araujo D.M.P."/>
            <person name="Melo F.L."/>
            <person name="Sosa-Gomez D.R."/>
            <person name="Ribeiro B.M."/>
        </authorList>
    </citation>
    <scope>NUCLEOTIDE SEQUENCE [LARGE SCALE GENOMIC DNA]</scope>
    <source>
        <strain evidence="1">Southern Brazil</strain>
    </source>
</reference>
<proteinExistence type="predicted"/>